<dbReference type="Proteomes" id="UP001148662">
    <property type="component" value="Unassembled WGS sequence"/>
</dbReference>
<accession>A0ACC1T5J0</accession>
<proteinExistence type="predicted"/>
<evidence type="ECO:0000313" key="2">
    <source>
        <dbReference type="Proteomes" id="UP001148662"/>
    </source>
</evidence>
<dbReference type="EMBL" id="JANHOG010000534">
    <property type="protein sequence ID" value="KAJ3553478.1"/>
    <property type="molecule type" value="Genomic_DNA"/>
</dbReference>
<evidence type="ECO:0000313" key="1">
    <source>
        <dbReference type="EMBL" id="KAJ3553478.1"/>
    </source>
</evidence>
<reference evidence="1" key="1">
    <citation type="submission" date="2022-07" db="EMBL/GenBank/DDBJ databases">
        <title>Genome Sequence of Phlebia brevispora.</title>
        <authorList>
            <person name="Buettner E."/>
        </authorList>
    </citation>
    <scope>NUCLEOTIDE SEQUENCE</scope>
    <source>
        <strain evidence="1">MPL23</strain>
    </source>
</reference>
<gene>
    <name evidence="1" type="ORF">NM688_g3593</name>
</gene>
<protein>
    <submittedName>
        <fullName evidence="1">Uncharacterized protein</fullName>
    </submittedName>
</protein>
<organism evidence="1 2">
    <name type="scientific">Phlebia brevispora</name>
    <dbReference type="NCBI Taxonomy" id="194682"/>
    <lineage>
        <taxon>Eukaryota</taxon>
        <taxon>Fungi</taxon>
        <taxon>Dikarya</taxon>
        <taxon>Basidiomycota</taxon>
        <taxon>Agaricomycotina</taxon>
        <taxon>Agaricomycetes</taxon>
        <taxon>Polyporales</taxon>
        <taxon>Meruliaceae</taxon>
        <taxon>Phlebia</taxon>
    </lineage>
</organism>
<comment type="caution">
    <text evidence="1">The sequence shown here is derived from an EMBL/GenBank/DDBJ whole genome shotgun (WGS) entry which is preliminary data.</text>
</comment>
<name>A0ACC1T5J0_9APHY</name>
<keyword evidence="2" id="KW-1185">Reference proteome</keyword>
<sequence>MNAEGCSVQRETDLGALAEFKEKYKFIMESLGPAQFVDNIKLCLSAGTPDSINCDESFSLLNWVLFGSSYRGLEGHEDLVRALFEHGILNVLLDFIFRNDTFMQIDEEDEQMPREWLELMTDVLTDIGYFMGFVRKTYYSSKDVSPPGLWLHRRRFIQIDTEHPDHKKLWGVPHAIISCLVKLESLYQVLGSSILRGLGSPREMGPLLLYCWAKTKCPPTEEPSKDVIHFIAPIMSHGDSKQFTERMVNIIMETDSDAQVILDMCSWSLRQEIVDEDLIKMFYVAFGFAWLCPEDKFKNCHDSWVSLVVSVARACERQLCSGDGSMTTVSLGLMAIIKLVKPPLLLNCINIYGRGDLADIDLVSIASRFSPFAVVTLPYAYSALIQEYVSNILAAYGNLAKVYMQNGQMFDTLPCMTQTALKHVPHVLKALRQTRAPSAALEERRIYEIEVWEQYASILGLDNYDMHESGRPVTSSACVKAAGKHGIATLGVKNTIGRRADTRHCVDACGKSTHKNAVVQIVETLEKQKRWQSTALALPPHLVRLVLAFEEVARNQRLAKYTLISVPPEEQFRHTLYSFLHETMSPDTFTSGFQVRQKPGLKKSPPYWYSYTSMAKGRWLGRELLEIVSTESAIAPWNTIYALESGVTTVNGKIAKPETIIKNGDRIENVVHRHEPPVASTPVKIILEDKEREFIVIDKPGSIPVHPAGRYFKHSLTEILKTEFGYKKICTVNRLDRLTSGLMIIPTSPARAHQLTTEFMAGTIRKEYVARCKGEFPAEEVICEEPLLTIDRQMGLNIVHPEGKSAKTIFQRLHYDASTDSSVVLCKPMTGRSHQIRVHLQYLGHPIANDTIYSEERIWGENLGKGGIDITPSEERAAPVAPPQFQFDHETNPENVSAKPSINQEAETTEGVPERKLLPRETGHDIGMGSPVPLSAEAVSVITNLRNMKDEAEDWSRWRDVVFQQAEARRSD</sequence>